<dbReference type="EMBL" id="MQWA01000001">
    <property type="protein sequence ID" value="PQJ28780.1"/>
    <property type="molecule type" value="Genomic_DNA"/>
</dbReference>
<gene>
    <name evidence="4" type="ORF">BSZ32_09925</name>
</gene>
<dbReference type="SUPFAM" id="SSF50156">
    <property type="entry name" value="PDZ domain-like"/>
    <property type="match status" value="1"/>
</dbReference>
<name>A0A2S7U2F2_9BACT</name>
<accession>A0A2S7U2F2</accession>
<evidence type="ECO:0000313" key="5">
    <source>
        <dbReference type="Proteomes" id="UP000239907"/>
    </source>
</evidence>
<evidence type="ECO:0000256" key="1">
    <source>
        <dbReference type="SAM" id="MobiDB-lite"/>
    </source>
</evidence>
<dbReference type="Pfam" id="PF19805">
    <property type="entry name" value="DUF6288"/>
    <property type="match status" value="1"/>
</dbReference>
<dbReference type="InterPro" id="IPR036034">
    <property type="entry name" value="PDZ_sf"/>
</dbReference>
<keyword evidence="5" id="KW-1185">Reference proteome</keyword>
<dbReference type="PROSITE" id="PS50106">
    <property type="entry name" value="PDZ"/>
    <property type="match status" value="1"/>
</dbReference>
<dbReference type="Gene3D" id="2.30.42.10">
    <property type="match status" value="1"/>
</dbReference>
<dbReference type="Proteomes" id="UP000239907">
    <property type="component" value="Unassembled WGS sequence"/>
</dbReference>
<dbReference type="AlphaFoldDB" id="A0A2S7U2F2"/>
<dbReference type="RefSeq" id="WP_105043272.1">
    <property type="nucleotide sequence ID" value="NZ_MQWA01000001.1"/>
</dbReference>
<dbReference type="Gene3D" id="2.30.30.700">
    <property type="entry name" value="SLA1 homology domain 1"/>
    <property type="match status" value="1"/>
</dbReference>
<evidence type="ECO:0000256" key="2">
    <source>
        <dbReference type="SAM" id="SignalP"/>
    </source>
</evidence>
<feature type="chain" id="PRO_5015484654" description="PDZ domain-containing protein" evidence="2">
    <location>
        <begin position="30"/>
        <end position="612"/>
    </location>
</feature>
<feature type="domain" description="PDZ" evidence="3">
    <location>
        <begin position="145"/>
        <end position="192"/>
    </location>
</feature>
<sequence length="612" mass="66917">MKKLNLAPIHIGWKSMVVSAALLITGAQAKTWTSADGGNTFKGELTSYDAKTGSVKVTLSNGRKMSFNRKILSKQDIQYLAESQKQPVEPVSKAPKTKKAPSKKSHKTKITGMLHDAEGSDAYFEGEKFFDPAPGRKGWMIKNFGPVGIGIAIEKNSTLKIENVEKGSPAELPGKLKKGQIIESINGRTFQGTDPRVVLGNIITKAEATDGKIEINIKGEESVTVTIPVLGSYSKTWPLDCEKSDKIVRDFAEVVAKEGKNQWGSILFLLSTGDERDLKVVSGWVKEMKVISTTAWGVGYEGIGICEYYLRTGDKTALPLIKKAADFLRDTIYNGGWSGRPGGGFNYQSGAHMNAAGVHCIDFLLLAKTCGVDVDEATLQGSLRQFFRFSGRGSVPYGDYVPKAGYRDCNGKTGGLALAMAAASRLTPGGEESIYGKAVQVNAMKSYYGTAAFGTGHTGGGIGEIWKSASMGLMVEKRPSQYRQYIESRRWSLELSRRFHGGFGIAGTPDGNYDQALGEKMKKTWGTYYALNYTLPRKKLHLFGAPLSKWLNPSHYLSAPGAPRPMTISTPPTPCPVGRGITRTCSKRRSKSIRAAQPRKRWMHRMSQMRQY</sequence>
<feature type="signal peptide" evidence="2">
    <location>
        <begin position="1"/>
        <end position="29"/>
    </location>
</feature>
<feature type="compositionally biased region" description="Basic residues" evidence="1">
    <location>
        <begin position="95"/>
        <end position="109"/>
    </location>
</feature>
<evidence type="ECO:0000259" key="3">
    <source>
        <dbReference type="PROSITE" id="PS50106"/>
    </source>
</evidence>
<dbReference type="InterPro" id="IPR046255">
    <property type="entry name" value="DUF6288"/>
</dbReference>
<reference evidence="4 5" key="1">
    <citation type="submission" date="2016-12" db="EMBL/GenBank/DDBJ databases">
        <title>Study of bacterial adaptation to deep sea.</title>
        <authorList>
            <person name="Song J."/>
            <person name="Yoshizawa S."/>
            <person name="Kogure K."/>
        </authorList>
    </citation>
    <scope>NUCLEOTIDE SEQUENCE [LARGE SCALE GENOMIC DNA]</scope>
    <source>
        <strain evidence="4 5">SAORIC-165</strain>
    </source>
</reference>
<feature type="region of interest" description="Disordered" evidence="1">
    <location>
        <begin position="83"/>
        <end position="109"/>
    </location>
</feature>
<dbReference type="OrthoDB" id="248184at2"/>
<dbReference type="InterPro" id="IPR001478">
    <property type="entry name" value="PDZ"/>
</dbReference>
<evidence type="ECO:0000313" key="4">
    <source>
        <dbReference type="EMBL" id="PQJ28780.1"/>
    </source>
</evidence>
<proteinExistence type="predicted"/>
<organism evidence="4 5">
    <name type="scientific">Rubritalea profundi</name>
    <dbReference type="NCBI Taxonomy" id="1658618"/>
    <lineage>
        <taxon>Bacteria</taxon>
        <taxon>Pseudomonadati</taxon>
        <taxon>Verrucomicrobiota</taxon>
        <taxon>Verrucomicrobiia</taxon>
        <taxon>Verrucomicrobiales</taxon>
        <taxon>Rubritaleaceae</taxon>
        <taxon>Rubritalea</taxon>
    </lineage>
</organism>
<comment type="caution">
    <text evidence="4">The sequence shown here is derived from an EMBL/GenBank/DDBJ whole genome shotgun (WGS) entry which is preliminary data.</text>
</comment>
<keyword evidence="2" id="KW-0732">Signal</keyword>
<protein>
    <recommendedName>
        <fullName evidence="3">PDZ domain-containing protein</fullName>
    </recommendedName>
</protein>